<accession>A0A2M6WGX0</accession>
<dbReference type="GO" id="GO:0015935">
    <property type="term" value="C:small ribosomal subunit"/>
    <property type="evidence" value="ECO:0007669"/>
    <property type="project" value="TreeGrafter"/>
</dbReference>
<keyword evidence="1 3" id="KW-0689">Ribosomal protein</keyword>
<evidence type="ECO:0000256" key="2">
    <source>
        <dbReference type="ARBA" id="ARBA00023274"/>
    </source>
</evidence>
<dbReference type="Gene3D" id="3.30.1320.10">
    <property type="match status" value="1"/>
</dbReference>
<evidence type="ECO:0000256" key="1">
    <source>
        <dbReference type="ARBA" id="ARBA00022980"/>
    </source>
</evidence>
<comment type="caution">
    <text evidence="5">The sequence shown here is derived from an EMBL/GenBank/DDBJ whole genome shotgun (WGS) entry which is preliminary data.</text>
</comment>
<dbReference type="InterPro" id="IPR000307">
    <property type="entry name" value="Ribosomal_bS16"/>
</dbReference>
<dbReference type="GO" id="GO:0006412">
    <property type="term" value="P:translation"/>
    <property type="evidence" value="ECO:0007669"/>
    <property type="project" value="UniProtKB-UniRule"/>
</dbReference>
<organism evidence="5 6">
    <name type="scientific">Candidatus Harrisonbacteria bacterium CG10_big_fil_rev_8_21_14_0_10_42_17</name>
    <dbReference type="NCBI Taxonomy" id="1974584"/>
    <lineage>
        <taxon>Bacteria</taxon>
        <taxon>Candidatus Harrisoniibacteriota</taxon>
    </lineage>
</organism>
<evidence type="ECO:0000256" key="4">
    <source>
        <dbReference type="SAM" id="MobiDB-lite"/>
    </source>
</evidence>
<evidence type="ECO:0000313" key="6">
    <source>
        <dbReference type="Proteomes" id="UP000228635"/>
    </source>
</evidence>
<gene>
    <name evidence="3 5" type="primary">rpsP</name>
    <name evidence="5" type="ORF">COU08_04215</name>
</gene>
<dbReference type="Pfam" id="PF00886">
    <property type="entry name" value="Ribosomal_S16"/>
    <property type="match status" value="1"/>
</dbReference>
<dbReference type="GO" id="GO:0005737">
    <property type="term" value="C:cytoplasm"/>
    <property type="evidence" value="ECO:0007669"/>
    <property type="project" value="UniProtKB-ARBA"/>
</dbReference>
<feature type="compositionally biased region" description="Basic and acidic residues" evidence="4">
    <location>
        <begin position="107"/>
        <end position="133"/>
    </location>
</feature>
<keyword evidence="2 3" id="KW-0687">Ribonucleoprotein</keyword>
<evidence type="ECO:0000256" key="3">
    <source>
        <dbReference type="HAMAP-Rule" id="MF_00385"/>
    </source>
</evidence>
<evidence type="ECO:0000313" key="5">
    <source>
        <dbReference type="EMBL" id="PIT92031.1"/>
    </source>
</evidence>
<proteinExistence type="inferred from homology"/>
<dbReference type="GO" id="GO:0003735">
    <property type="term" value="F:structural constituent of ribosome"/>
    <property type="evidence" value="ECO:0007669"/>
    <property type="project" value="InterPro"/>
</dbReference>
<dbReference type="HAMAP" id="MF_00385">
    <property type="entry name" value="Ribosomal_bS16"/>
    <property type="match status" value="1"/>
</dbReference>
<dbReference type="PANTHER" id="PTHR12919">
    <property type="entry name" value="30S RIBOSOMAL PROTEIN S16"/>
    <property type="match status" value="1"/>
</dbReference>
<comment type="similarity">
    <text evidence="3">Belongs to the bacterial ribosomal protein bS16 family.</text>
</comment>
<feature type="compositionally biased region" description="Basic and acidic residues" evidence="4">
    <location>
        <begin position="143"/>
        <end position="167"/>
    </location>
</feature>
<name>A0A2M6WGX0_9BACT</name>
<dbReference type="InterPro" id="IPR023803">
    <property type="entry name" value="Ribosomal_bS16_dom_sf"/>
</dbReference>
<protein>
    <recommendedName>
        <fullName evidence="3">Small ribosomal subunit protein bS16</fullName>
    </recommendedName>
</protein>
<feature type="region of interest" description="Disordered" evidence="4">
    <location>
        <begin position="107"/>
        <end position="167"/>
    </location>
</feature>
<reference evidence="6" key="1">
    <citation type="submission" date="2017-09" db="EMBL/GenBank/DDBJ databases">
        <title>Depth-based differentiation of microbial function through sediment-hosted aquifers and enrichment of novel symbionts in the deep terrestrial subsurface.</title>
        <authorList>
            <person name="Probst A.J."/>
            <person name="Ladd B."/>
            <person name="Jarett J.K."/>
            <person name="Geller-Mcgrath D.E."/>
            <person name="Sieber C.M.K."/>
            <person name="Emerson J.B."/>
            <person name="Anantharaman K."/>
            <person name="Thomas B.C."/>
            <person name="Malmstrom R."/>
            <person name="Stieglmeier M."/>
            <person name="Klingl A."/>
            <person name="Woyke T."/>
            <person name="Ryan C.M."/>
            <person name="Banfield J.F."/>
        </authorList>
    </citation>
    <scope>NUCLEOTIDE SEQUENCE [LARGE SCALE GENOMIC DNA]</scope>
</reference>
<dbReference type="SUPFAM" id="SSF54565">
    <property type="entry name" value="Ribosomal protein S16"/>
    <property type="match status" value="1"/>
</dbReference>
<dbReference type="AlphaFoldDB" id="A0A2M6WGX0"/>
<dbReference type="PANTHER" id="PTHR12919:SF20">
    <property type="entry name" value="SMALL RIBOSOMAL SUBUNIT PROTEIN BS16M"/>
    <property type="match status" value="1"/>
</dbReference>
<dbReference type="EMBL" id="PFBA01000035">
    <property type="protein sequence ID" value="PIT92031.1"/>
    <property type="molecule type" value="Genomic_DNA"/>
</dbReference>
<dbReference type="NCBIfam" id="TIGR00002">
    <property type="entry name" value="S16"/>
    <property type="match status" value="1"/>
</dbReference>
<dbReference type="Proteomes" id="UP000228635">
    <property type="component" value="Unassembled WGS sequence"/>
</dbReference>
<sequence>MLAFFYQIVYSTPHNSKSRQSTNYSLQTKSMLAIKLRRIGKKHQPAYRVVVAEKLSKPKSLGVEDLGWVNTLQKKRELKSERIKYWLEKGAQPTDTVHNLLVSEGIIEGKKIPVHSQPEKSEEEAEKKVKTEASKTTNESEQEDKNAEKQQEPASTEEIKPEETKQE</sequence>